<reference evidence="1" key="1">
    <citation type="submission" date="2018-11" db="EMBL/GenBank/DDBJ databases">
        <authorList>
            <consortium name="Genoscope - CEA"/>
            <person name="William W."/>
        </authorList>
    </citation>
    <scope>NUCLEOTIDE SEQUENCE</scope>
</reference>
<proteinExistence type="predicted"/>
<gene>
    <name evidence="1" type="ORF">BOLC7T41952H</name>
</gene>
<protein>
    <submittedName>
        <fullName evidence="1">Uncharacterized protein</fullName>
    </submittedName>
</protein>
<name>A0A3P6EWD7_BRAOL</name>
<sequence length="59" mass="6440">MLGRGVTKDLVSDGWGKVILTLPFTTRSLSCATPEISRRWLCYLIIGGDGHSAQNFLST</sequence>
<organism evidence="1">
    <name type="scientific">Brassica oleracea</name>
    <name type="common">Wild cabbage</name>
    <dbReference type="NCBI Taxonomy" id="3712"/>
    <lineage>
        <taxon>Eukaryota</taxon>
        <taxon>Viridiplantae</taxon>
        <taxon>Streptophyta</taxon>
        <taxon>Embryophyta</taxon>
        <taxon>Tracheophyta</taxon>
        <taxon>Spermatophyta</taxon>
        <taxon>Magnoliopsida</taxon>
        <taxon>eudicotyledons</taxon>
        <taxon>Gunneridae</taxon>
        <taxon>Pentapetalae</taxon>
        <taxon>rosids</taxon>
        <taxon>malvids</taxon>
        <taxon>Brassicales</taxon>
        <taxon>Brassicaceae</taxon>
        <taxon>Brassiceae</taxon>
        <taxon>Brassica</taxon>
    </lineage>
</organism>
<dbReference type="AlphaFoldDB" id="A0A3P6EWD7"/>
<accession>A0A3P6EWD7</accession>
<evidence type="ECO:0000313" key="1">
    <source>
        <dbReference type="EMBL" id="VDD36392.1"/>
    </source>
</evidence>
<dbReference type="EMBL" id="LR031876">
    <property type="protein sequence ID" value="VDD36392.1"/>
    <property type="molecule type" value="Genomic_DNA"/>
</dbReference>